<dbReference type="Proteomes" id="UP001175227">
    <property type="component" value="Unassembled WGS sequence"/>
</dbReference>
<sequence length="102" mass="11253">MTDFASQGKTRPFNPIDLNNCRTHQAYYTALSRSATAAGTLILPALGQKNGSPIDPSKIQAGCSGRLHQEFRELEMLDDITKRVYEGTLPDTVHGITRYSLI</sequence>
<feature type="non-terminal residue" evidence="1">
    <location>
        <position position="102"/>
    </location>
</feature>
<dbReference type="EMBL" id="JAUEPR010000009">
    <property type="protein sequence ID" value="KAK0480901.1"/>
    <property type="molecule type" value="Genomic_DNA"/>
</dbReference>
<evidence type="ECO:0000313" key="2">
    <source>
        <dbReference type="Proteomes" id="UP001175227"/>
    </source>
</evidence>
<keyword evidence="2" id="KW-1185">Reference proteome</keyword>
<comment type="caution">
    <text evidence="1">The sequence shown here is derived from an EMBL/GenBank/DDBJ whole genome shotgun (WGS) entry which is preliminary data.</text>
</comment>
<name>A0AA39PB16_9AGAR</name>
<organism evidence="1 2">
    <name type="scientific">Armillaria novae-zelandiae</name>
    <dbReference type="NCBI Taxonomy" id="153914"/>
    <lineage>
        <taxon>Eukaryota</taxon>
        <taxon>Fungi</taxon>
        <taxon>Dikarya</taxon>
        <taxon>Basidiomycota</taxon>
        <taxon>Agaricomycotina</taxon>
        <taxon>Agaricomycetes</taxon>
        <taxon>Agaricomycetidae</taxon>
        <taxon>Agaricales</taxon>
        <taxon>Marasmiineae</taxon>
        <taxon>Physalacriaceae</taxon>
        <taxon>Armillaria</taxon>
    </lineage>
</organism>
<accession>A0AA39PB16</accession>
<evidence type="ECO:0000313" key="1">
    <source>
        <dbReference type="EMBL" id="KAK0480901.1"/>
    </source>
</evidence>
<dbReference type="AlphaFoldDB" id="A0AA39PB16"/>
<gene>
    <name evidence="1" type="ORF">IW261DRAFT_1309856</name>
</gene>
<reference evidence="1" key="1">
    <citation type="submission" date="2023-06" db="EMBL/GenBank/DDBJ databases">
        <authorList>
            <consortium name="Lawrence Berkeley National Laboratory"/>
            <person name="Ahrendt S."/>
            <person name="Sahu N."/>
            <person name="Indic B."/>
            <person name="Wong-Bajracharya J."/>
            <person name="Merenyi Z."/>
            <person name="Ke H.-M."/>
            <person name="Monk M."/>
            <person name="Kocsube S."/>
            <person name="Drula E."/>
            <person name="Lipzen A."/>
            <person name="Balint B."/>
            <person name="Henrissat B."/>
            <person name="Andreopoulos B."/>
            <person name="Martin F.M."/>
            <person name="Harder C.B."/>
            <person name="Rigling D."/>
            <person name="Ford K.L."/>
            <person name="Foster G.D."/>
            <person name="Pangilinan J."/>
            <person name="Papanicolaou A."/>
            <person name="Barry K."/>
            <person name="LaButti K."/>
            <person name="Viragh M."/>
            <person name="Koriabine M."/>
            <person name="Yan M."/>
            <person name="Riley R."/>
            <person name="Champramary S."/>
            <person name="Plett K.L."/>
            <person name="Tsai I.J."/>
            <person name="Slot J."/>
            <person name="Sipos G."/>
            <person name="Plett J."/>
            <person name="Nagy L.G."/>
            <person name="Grigoriev I.V."/>
        </authorList>
    </citation>
    <scope>NUCLEOTIDE SEQUENCE</scope>
    <source>
        <strain evidence="1">ICMP 16352</strain>
    </source>
</reference>
<protein>
    <submittedName>
        <fullName evidence="1">Uncharacterized protein</fullName>
    </submittedName>
</protein>
<proteinExistence type="predicted"/>